<evidence type="ECO:0000313" key="1">
    <source>
        <dbReference type="EMBL" id="KUM96140.1"/>
    </source>
</evidence>
<dbReference type="OrthoDB" id="4325673at2"/>
<gene>
    <name evidence="1" type="ORF">AQI88_13985</name>
</gene>
<comment type="caution">
    <text evidence="1">The sequence shown here is derived from an EMBL/GenBank/DDBJ whole genome shotgun (WGS) entry which is preliminary data.</text>
</comment>
<organism evidence="1 2">
    <name type="scientific">Streptomyces cellostaticus</name>
    <dbReference type="NCBI Taxonomy" id="67285"/>
    <lineage>
        <taxon>Bacteria</taxon>
        <taxon>Bacillati</taxon>
        <taxon>Actinomycetota</taxon>
        <taxon>Actinomycetes</taxon>
        <taxon>Kitasatosporales</taxon>
        <taxon>Streptomycetaceae</taxon>
        <taxon>Streptomyces</taxon>
    </lineage>
</organism>
<accession>A0A117PWP7</accession>
<dbReference type="EMBL" id="LMWL01000023">
    <property type="protein sequence ID" value="KUM96140.1"/>
    <property type="molecule type" value="Genomic_DNA"/>
</dbReference>
<reference evidence="1 2" key="1">
    <citation type="submission" date="2015-10" db="EMBL/GenBank/DDBJ databases">
        <title>Draft genome sequence of Streptomyces cellostaticus DSM 40189, type strain for the species Streptomyces cellostaticus.</title>
        <authorList>
            <person name="Ruckert C."/>
            <person name="Winkler A."/>
            <person name="Kalinowski J."/>
            <person name="Kampfer P."/>
            <person name="Glaeser S."/>
        </authorList>
    </citation>
    <scope>NUCLEOTIDE SEQUENCE [LARGE SCALE GENOMIC DNA]</scope>
    <source>
        <strain evidence="1 2">DSM 40189</strain>
    </source>
</reference>
<dbReference type="Proteomes" id="UP000054241">
    <property type="component" value="Unassembled WGS sequence"/>
</dbReference>
<proteinExistence type="predicted"/>
<evidence type="ECO:0000313" key="2">
    <source>
        <dbReference type="Proteomes" id="UP000054241"/>
    </source>
</evidence>
<name>A0A117PWP7_9ACTN</name>
<dbReference type="AlphaFoldDB" id="A0A117PWP7"/>
<keyword evidence="2" id="KW-1185">Reference proteome</keyword>
<dbReference type="RefSeq" id="WP_066997554.1">
    <property type="nucleotide sequence ID" value="NZ_BNDU01000003.1"/>
</dbReference>
<sequence>MSTYNFHGNINGPANMGDHGRIDITHGLNLEGVIQLSEGLLEALRAEYPVLVRHGEIIRGALAESEADGGPPNRGRIRSSLETISIGAAAGTSSLTFVQQLMHVLGL</sequence>
<protein>
    <submittedName>
        <fullName evidence="1">Uncharacterized protein</fullName>
    </submittedName>
</protein>